<dbReference type="GO" id="GO:0005758">
    <property type="term" value="C:mitochondrial intermembrane space"/>
    <property type="evidence" value="ECO:0007669"/>
    <property type="project" value="InterPro"/>
</dbReference>
<feature type="domain" description="PRELI/MSF1" evidence="1">
    <location>
        <begin position="1"/>
        <end position="178"/>
    </location>
</feature>
<dbReference type="InterPro" id="IPR006797">
    <property type="entry name" value="PRELI/MSF1_dom"/>
</dbReference>
<dbReference type="EMBL" id="MU007037">
    <property type="protein sequence ID" value="KAF2430737.1"/>
    <property type="molecule type" value="Genomic_DNA"/>
</dbReference>
<accession>A0A9P4NS94</accession>
<keyword evidence="3" id="KW-1185">Reference proteome</keyword>
<dbReference type="Pfam" id="PF04707">
    <property type="entry name" value="PRELI"/>
    <property type="match status" value="1"/>
</dbReference>
<evidence type="ECO:0000313" key="2">
    <source>
        <dbReference type="EMBL" id="KAF2430737.1"/>
    </source>
</evidence>
<dbReference type="OrthoDB" id="407630at2759"/>
<comment type="caution">
    <text evidence="2">The sequence shown here is derived from an EMBL/GenBank/DDBJ whole genome shotgun (WGS) entry which is preliminary data.</text>
</comment>
<dbReference type="InterPro" id="IPR037365">
    <property type="entry name" value="Slowmo/Ups"/>
</dbReference>
<dbReference type="PANTHER" id="PTHR11158">
    <property type="entry name" value="MSF1/PX19 RELATED"/>
    <property type="match status" value="1"/>
</dbReference>
<reference evidence="2" key="1">
    <citation type="journal article" date="2020" name="Stud. Mycol.">
        <title>101 Dothideomycetes genomes: a test case for predicting lifestyles and emergence of pathogens.</title>
        <authorList>
            <person name="Haridas S."/>
            <person name="Albert R."/>
            <person name="Binder M."/>
            <person name="Bloem J."/>
            <person name="Labutti K."/>
            <person name="Salamov A."/>
            <person name="Andreopoulos B."/>
            <person name="Baker S."/>
            <person name="Barry K."/>
            <person name="Bills G."/>
            <person name="Bluhm B."/>
            <person name="Cannon C."/>
            <person name="Castanera R."/>
            <person name="Culley D."/>
            <person name="Daum C."/>
            <person name="Ezra D."/>
            <person name="Gonzalez J."/>
            <person name="Henrissat B."/>
            <person name="Kuo A."/>
            <person name="Liang C."/>
            <person name="Lipzen A."/>
            <person name="Lutzoni F."/>
            <person name="Magnuson J."/>
            <person name="Mondo S."/>
            <person name="Nolan M."/>
            <person name="Ohm R."/>
            <person name="Pangilinan J."/>
            <person name="Park H.-J."/>
            <person name="Ramirez L."/>
            <person name="Alfaro M."/>
            <person name="Sun H."/>
            <person name="Tritt A."/>
            <person name="Yoshinaga Y."/>
            <person name="Zwiers L.-H."/>
            <person name="Turgeon B."/>
            <person name="Goodwin S."/>
            <person name="Spatafora J."/>
            <person name="Crous P."/>
            <person name="Grigoriev I."/>
        </authorList>
    </citation>
    <scope>NUCLEOTIDE SEQUENCE</scope>
    <source>
        <strain evidence="2">CBS 130266</strain>
    </source>
</reference>
<name>A0A9P4NS94_9PEZI</name>
<sequence>MKIFQSTTHYNYDWEHVSTANWQKYSPWNEKTPHVIAVDTLSRHVDPASGVLRTERLITCEQNCPKWLTAILGGDSKSQVYECSYVDPKSKTLTLCSHNMTYADLLSVRETVVYTPSAHNPESNTQFTQTAKITAFCGGWQKIKNKIEQFTVDRFVENAAKGREGFEMVLERAREVFAQERERMEMSQRA</sequence>
<gene>
    <name evidence="2" type="ORF">EJ08DRAFT_679019</name>
</gene>
<protein>
    <submittedName>
        <fullName evidence="2">MSF1-domain-containing protein</fullName>
    </submittedName>
</protein>
<evidence type="ECO:0000259" key="1">
    <source>
        <dbReference type="PROSITE" id="PS50904"/>
    </source>
</evidence>
<dbReference type="Proteomes" id="UP000800235">
    <property type="component" value="Unassembled WGS sequence"/>
</dbReference>
<dbReference type="AlphaFoldDB" id="A0A9P4NS94"/>
<dbReference type="PROSITE" id="PS50904">
    <property type="entry name" value="PRELI_MSF1"/>
    <property type="match status" value="1"/>
</dbReference>
<evidence type="ECO:0000313" key="3">
    <source>
        <dbReference type="Proteomes" id="UP000800235"/>
    </source>
</evidence>
<organism evidence="2 3">
    <name type="scientific">Tothia fuscella</name>
    <dbReference type="NCBI Taxonomy" id="1048955"/>
    <lineage>
        <taxon>Eukaryota</taxon>
        <taxon>Fungi</taxon>
        <taxon>Dikarya</taxon>
        <taxon>Ascomycota</taxon>
        <taxon>Pezizomycotina</taxon>
        <taxon>Dothideomycetes</taxon>
        <taxon>Pleosporomycetidae</taxon>
        <taxon>Venturiales</taxon>
        <taxon>Cylindrosympodiaceae</taxon>
        <taxon>Tothia</taxon>
    </lineage>
</organism>
<proteinExistence type="predicted"/>